<evidence type="ECO:0000256" key="6">
    <source>
        <dbReference type="ARBA" id="ARBA00022801"/>
    </source>
</evidence>
<evidence type="ECO:0000313" key="10">
    <source>
        <dbReference type="Proteomes" id="UP000248090"/>
    </source>
</evidence>
<dbReference type="CDD" id="cd05822">
    <property type="entry name" value="TLP_HIUase"/>
    <property type="match status" value="1"/>
</dbReference>
<accession>A0ABX5LQM7</accession>
<dbReference type="EC" id="3.5.2.17" evidence="7"/>
<dbReference type="Proteomes" id="UP000248090">
    <property type="component" value="Unassembled WGS sequence"/>
</dbReference>
<dbReference type="NCBIfam" id="TIGR02962">
    <property type="entry name" value="hdxy_isourate"/>
    <property type="match status" value="1"/>
</dbReference>
<evidence type="ECO:0000256" key="7">
    <source>
        <dbReference type="RuleBase" id="RU361270"/>
    </source>
</evidence>
<dbReference type="PANTHER" id="PTHR10395:SF7">
    <property type="entry name" value="5-HYDROXYISOURATE HYDROLASE"/>
    <property type="match status" value="1"/>
</dbReference>
<dbReference type="PANTHER" id="PTHR10395">
    <property type="entry name" value="URICASE AND TRANSTHYRETIN-RELATED"/>
    <property type="match status" value="1"/>
</dbReference>
<keyword evidence="10" id="KW-1185">Reference proteome</keyword>
<dbReference type="InterPro" id="IPR023416">
    <property type="entry name" value="Transthyretin/HIU_hydrolase_d"/>
</dbReference>
<feature type="domain" description="Transthyretin/hydroxyisourate hydrolase" evidence="8">
    <location>
        <begin position="16"/>
        <end position="125"/>
    </location>
</feature>
<dbReference type="InterPro" id="IPR014306">
    <property type="entry name" value="Hydroxyisourate_hydrolase"/>
</dbReference>
<name>A0ABX5LQM7_9GAMM</name>
<dbReference type="InterPro" id="IPR036817">
    <property type="entry name" value="Transthyretin/HIU_hydrolase_sf"/>
</dbReference>
<gene>
    <name evidence="9" type="ORF">WH50_23375</name>
</gene>
<evidence type="ECO:0000256" key="1">
    <source>
        <dbReference type="ARBA" id="ARBA00001043"/>
    </source>
</evidence>
<evidence type="ECO:0000256" key="5">
    <source>
        <dbReference type="ARBA" id="ARBA00022631"/>
    </source>
</evidence>
<organism evidence="9 10">
    <name type="scientific">Pokkaliibacter plantistimulans</name>
    <dbReference type="NCBI Taxonomy" id="1635171"/>
    <lineage>
        <taxon>Bacteria</taxon>
        <taxon>Pseudomonadati</taxon>
        <taxon>Pseudomonadota</taxon>
        <taxon>Gammaproteobacteria</taxon>
        <taxon>Oceanospirillales</taxon>
        <taxon>Balneatrichaceae</taxon>
        <taxon>Pokkaliibacter</taxon>
    </lineage>
</organism>
<dbReference type="EMBL" id="LAPT01000135">
    <property type="protein sequence ID" value="PXF28974.1"/>
    <property type="molecule type" value="Genomic_DNA"/>
</dbReference>
<comment type="caution">
    <text evidence="9">The sequence shown here is derived from an EMBL/GenBank/DDBJ whole genome shotgun (WGS) entry which is preliminary data.</text>
</comment>
<dbReference type="Pfam" id="PF00576">
    <property type="entry name" value="Transthyretin"/>
    <property type="match status" value="1"/>
</dbReference>
<evidence type="ECO:0000259" key="8">
    <source>
        <dbReference type="Pfam" id="PF00576"/>
    </source>
</evidence>
<evidence type="ECO:0000313" key="9">
    <source>
        <dbReference type="EMBL" id="PXF28974.1"/>
    </source>
</evidence>
<proteinExistence type="inferred from homology"/>
<dbReference type="Gene3D" id="2.60.40.180">
    <property type="entry name" value="Transthyretin/hydroxyisourate hydrolase domain"/>
    <property type="match status" value="1"/>
</dbReference>
<sequence length="126" mass="14150">MVTHGMAGGGTGMISLSTHALDTLSGRPMQGLQVVLERLDEESWWEMSATATNEDGRIREWPELEVSGLTPGRYRLTFDLQAWCQQHDRPVFFPEATLTFELDGSLPHYHIPLLFAGYGYSTYRGS</sequence>
<comment type="catalytic activity">
    <reaction evidence="1 7">
        <text>5-hydroxyisourate + H2O = 5-hydroxy-2-oxo-4-ureido-2,5-dihydro-1H-imidazole-5-carboxylate + H(+)</text>
        <dbReference type="Rhea" id="RHEA:23736"/>
        <dbReference type="ChEBI" id="CHEBI:15377"/>
        <dbReference type="ChEBI" id="CHEBI:15378"/>
        <dbReference type="ChEBI" id="CHEBI:18072"/>
        <dbReference type="ChEBI" id="CHEBI:58639"/>
        <dbReference type="EC" id="3.5.2.17"/>
    </reaction>
</comment>
<dbReference type="SUPFAM" id="SSF49472">
    <property type="entry name" value="Transthyretin (synonym: prealbumin)"/>
    <property type="match status" value="1"/>
</dbReference>
<comment type="function">
    <text evidence="2">Catalyzes the hydrolysis of 5-hydroxyisourate (HIU) to 2-oxo-4-hydroxy-4-carboxy-5-ureidoimidazoline (OHCU).</text>
</comment>
<keyword evidence="6 7" id="KW-0378">Hydrolase</keyword>
<comment type="subunit">
    <text evidence="4 7">Homotetramer.</text>
</comment>
<protein>
    <recommendedName>
        <fullName evidence="7">5-hydroxyisourate hydrolase</fullName>
        <shortName evidence="7">HIU hydrolase</shortName>
        <shortName evidence="7">HIUHase</shortName>
        <ecNumber evidence="7">3.5.2.17</ecNumber>
    </recommendedName>
</protein>
<evidence type="ECO:0000256" key="4">
    <source>
        <dbReference type="ARBA" id="ARBA00011881"/>
    </source>
</evidence>
<reference evidence="9 10" key="1">
    <citation type="submission" date="2015-03" db="EMBL/GenBank/DDBJ databases">
        <authorList>
            <person name="Krishnan R."/>
            <person name="Midha S."/>
            <person name="Patil P.B."/>
            <person name="Rameshkumar N."/>
        </authorList>
    </citation>
    <scope>NUCLEOTIDE SEQUENCE [LARGE SCALE GENOMIC DNA]</scope>
    <source>
        <strain evidence="9 10">L1E11</strain>
    </source>
</reference>
<evidence type="ECO:0000256" key="3">
    <source>
        <dbReference type="ARBA" id="ARBA00009850"/>
    </source>
</evidence>
<keyword evidence="5 7" id="KW-0659">Purine metabolism</keyword>
<comment type="similarity">
    <text evidence="3 7">Belongs to the transthyretin family. 5-hydroxyisourate hydrolase subfamily.</text>
</comment>
<evidence type="ECO:0000256" key="2">
    <source>
        <dbReference type="ARBA" id="ARBA00002704"/>
    </source>
</evidence>